<gene>
    <name evidence="1" type="ORF">COLO4_10963</name>
</gene>
<evidence type="ECO:0000313" key="1">
    <source>
        <dbReference type="EMBL" id="OMP02625.1"/>
    </source>
</evidence>
<name>A0A1R3K6A0_9ROSI</name>
<dbReference type="AlphaFoldDB" id="A0A1R3K6A0"/>
<dbReference type="EMBL" id="AWUE01014607">
    <property type="protein sequence ID" value="OMP02625.1"/>
    <property type="molecule type" value="Genomic_DNA"/>
</dbReference>
<reference evidence="2" key="1">
    <citation type="submission" date="2013-09" db="EMBL/GenBank/DDBJ databases">
        <title>Corchorus olitorius genome sequencing.</title>
        <authorList>
            <person name="Alam M."/>
            <person name="Haque M.S."/>
            <person name="Islam M.S."/>
            <person name="Emdad E.M."/>
            <person name="Islam M.M."/>
            <person name="Ahmed B."/>
            <person name="Halim A."/>
            <person name="Hossen Q.M.M."/>
            <person name="Hossain M.Z."/>
            <person name="Ahmed R."/>
            <person name="Khan M.M."/>
            <person name="Islam R."/>
            <person name="Rashid M.M."/>
            <person name="Khan S.A."/>
            <person name="Rahman M.S."/>
            <person name="Alam M."/>
            <person name="Yahiya A.S."/>
            <person name="Khan M.S."/>
            <person name="Azam M.S."/>
            <person name="Haque T."/>
            <person name="Lashkar M.Z.H."/>
            <person name="Akhand A.I."/>
            <person name="Morshed G."/>
            <person name="Roy S."/>
            <person name="Uddin K.S."/>
            <person name="Rabeya T."/>
            <person name="Hossain A.S."/>
            <person name="Chowdhury A."/>
            <person name="Snigdha A.R."/>
            <person name="Mortoza M.S."/>
            <person name="Matin S.A."/>
            <person name="Hoque S.M.E."/>
            <person name="Islam M.K."/>
            <person name="Roy D.K."/>
            <person name="Haider R."/>
            <person name="Moosa M.M."/>
            <person name="Elias S.M."/>
            <person name="Hasan A.M."/>
            <person name="Jahan S."/>
            <person name="Shafiuddin M."/>
            <person name="Mahmood N."/>
            <person name="Shommy N.S."/>
        </authorList>
    </citation>
    <scope>NUCLEOTIDE SEQUENCE [LARGE SCALE GENOMIC DNA]</scope>
    <source>
        <strain evidence="2">cv. O-4</strain>
    </source>
</reference>
<proteinExistence type="predicted"/>
<accession>A0A1R3K6A0</accession>
<keyword evidence="2" id="KW-1185">Reference proteome</keyword>
<protein>
    <submittedName>
        <fullName evidence="1">Uncharacterized protein</fullName>
    </submittedName>
</protein>
<organism evidence="1 2">
    <name type="scientific">Corchorus olitorius</name>
    <dbReference type="NCBI Taxonomy" id="93759"/>
    <lineage>
        <taxon>Eukaryota</taxon>
        <taxon>Viridiplantae</taxon>
        <taxon>Streptophyta</taxon>
        <taxon>Embryophyta</taxon>
        <taxon>Tracheophyta</taxon>
        <taxon>Spermatophyta</taxon>
        <taxon>Magnoliopsida</taxon>
        <taxon>eudicotyledons</taxon>
        <taxon>Gunneridae</taxon>
        <taxon>Pentapetalae</taxon>
        <taxon>rosids</taxon>
        <taxon>malvids</taxon>
        <taxon>Malvales</taxon>
        <taxon>Malvaceae</taxon>
        <taxon>Grewioideae</taxon>
        <taxon>Apeibeae</taxon>
        <taxon>Corchorus</taxon>
    </lineage>
</organism>
<sequence>MRRKLPHNRQKCCVILAAEVARVPRWTMECSDLAFEANRMKAAV</sequence>
<dbReference type="Proteomes" id="UP000187203">
    <property type="component" value="Unassembled WGS sequence"/>
</dbReference>
<comment type="caution">
    <text evidence="1">The sequence shown here is derived from an EMBL/GenBank/DDBJ whole genome shotgun (WGS) entry which is preliminary data.</text>
</comment>
<evidence type="ECO:0000313" key="2">
    <source>
        <dbReference type="Proteomes" id="UP000187203"/>
    </source>
</evidence>